<sequence length="109" mass="12159">MLLPCQLTTTASLRVLLQHCWQDPGCVPCKCSIVGAGHGQELLFNCSKQRECLKGKWSALLHASLEYLFQQHSVVLIRGARNKQKDSSTGVWNWCPLAYTSMALKLSIL</sequence>
<dbReference type="InParanoid" id="A0A1Z5RDH1"/>
<dbReference type="Proteomes" id="UP000000768">
    <property type="component" value="Chromosome 6"/>
</dbReference>
<proteinExistence type="predicted"/>
<dbReference type="OrthoDB" id="10565148at2759"/>
<dbReference type="Gramene" id="OQU81495">
    <property type="protein sequence ID" value="OQU81495"/>
    <property type="gene ID" value="SORBI_3006G066000"/>
</dbReference>
<dbReference type="EMBL" id="CM000765">
    <property type="protein sequence ID" value="OQU81495.1"/>
    <property type="molecule type" value="Genomic_DNA"/>
</dbReference>
<reference evidence="2" key="2">
    <citation type="journal article" date="2018" name="Plant J.">
        <title>The Sorghum bicolor reference genome: improved assembly, gene annotations, a transcriptome atlas, and signatures of genome organization.</title>
        <authorList>
            <person name="McCormick R.F."/>
            <person name="Truong S.K."/>
            <person name="Sreedasyam A."/>
            <person name="Jenkins J."/>
            <person name="Shu S."/>
            <person name="Sims D."/>
            <person name="Kennedy M."/>
            <person name="Amirebrahimi M."/>
            <person name="Weers B.D."/>
            <person name="McKinley B."/>
            <person name="Mattison A."/>
            <person name="Morishige D.T."/>
            <person name="Grimwood J."/>
            <person name="Schmutz J."/>
            <person name="Mullet J.E."/>
        </authorList>
    </citation>
    <scope>NUCLEOTIDE SEQUENCE [LARGE SCALE GENOMIC DNA]</scope>
    <source>
        <strain evidence="2">cv. BTx623</strain>
    </source>
</reference>
<reference evidence="1 2" key="1">
    <citation type="journal article" date="2009" name="Nature">
        <title>The Sorghum bicolor genome and the diversification of grasses.</title>
        <authorList>
            <person name="Paterson A.H."/>
            <person name="Bowers J.E."/>
            <person name="Bruggmann R."/>
            <person name="Dubchak I."/>
            <person name="Grimwood J."/>
            <person name="Gundlach H."/>
            <person name="Haberer G."/>
            <person name="Hellsten U."/>
            <person name="Mitros T."/>
            <person name="Poliakov A."/>
            <person name="Schmutz J."/>
            <person name="Spannagl M."/>
            <person name="Tang H."/>
            <person name="Wang X."/>
            <person name="Wicker T."/>
            <person name="Bharti A.K."/>
            <person name="Chapman J."/>
            <person name="Feltus F.A."/>
            <person name="Gowik U."/>
            <person name="Grigoriev I.V."/>
            <person name="Lyons E."/>
            <person name="Maher C.A."/>
            <person name="Martis M."/>
            <person name="Narechania A."/>
            <person name="Otillar R.P."/>
            <person name="Penning B.W."/>
            <person name="Salamov A.A."/>
            <person name="Wang Y."/>
            <person name="Zhang L."/>
            <person name="Carpita N.C."/>
            <person name="Freeling M."/>
            <person name="Gingle A.R."/>
            <person name="Hash C.T."/>
            <person name="Keller B."/>
            <person name="Klein P."/>
            <person name="Kresovich S."/>
            <person name="McCann M.C."/>
            <person name="Ming R."/>
            <person name="Peterson D.G."/>
            <person name="Mehboob-ur-Rahman"/>
            <person name="Ware D."/>
            <person name="Westhoff P."/>
            <person name="Mayer K.F."/>
            <person name="Messing J."/>
            <person name="Rokhsar D.S."/>
        </authorList>
    </citation>
    <scope>NUCLEOTIDE SEQUENCE [LARGE SCALE GENOMIC DNA]</scope>
    <source>
        <strain evidence="2">cv. BTx623</strain>
    </source>
</reference>
<dbReference type="ExpressionAtlas" id="A0A1Z5RDH1">
    <property type="expression patterns" value="baseline"/>
</dbReference>
<keyword evidence="2" id="KW-1185">Reference proteome</keyword>
<accession>A0A1Z5RDH1</accession>
<gene>
    <name evidence="1" type="ORF">SORBI_3006G066000</name>
</gene>
<dbReference type="AlphaFoldDB" id="A0A1Z5RDH1"/>
<evidence type="ECO:0000313" key="2">
    <source>
        <dbReference type="Proteomes" id="UP000000768"/>
    </source>
</evidence>
<protein>
    <submittedName>
        <fullName evidence="1">Uncharacterized protein</fullName>
    </submittedName>
</protein>
<evidence type="ECO:0000313" key="1">
    <source>
        <dbReference type="EMBL" id="OQU81495.1"/>
    </source>
</evidence>
<organism evidence="1 2">
    <name type="scientific">Sorghum bicolor</name>
    <name type="common">Sorghum</name>
    <name type="synonym">Sorghum vulgare</name>
    <dbReference type="NCBI Taxonomy" id="4558"/>
    <lineage>
        <taxon>Eukaryota</taxon>
        <taxon>Viridiplantae</taxon>
        <taxon>Streptophyta</taxon>
        <taxon>Embryophyta</taxon>
        <taxon>Tracheophyta</taxon>
        <taxon>Spermatophyta</taxon>
        <taxon>Magnoliopsida</taxon>
        <taxon>Liliopsida</taxon>
        <taxon>Poales</taxon>
        <taxon>Poaceae</taxon>
        <taxon>PACMAD clade</taxon>
        <taxon>Panicoideae</taxon>
        <taxon>Andropogonodae</taxon>
        <taxon>Andropogoneae</taxon>
        <taxon>Sorghinae</taxon>
        <taxon>Sorghum</taxon>
    </lineage>
</organism>
<name>A0A1Z5RDH1_SORBI</name>